<keyword evidence="2" id="KW-1185">Reference proteome</keyword>
<accession>A0A319FAU1</accession>
<protein>
    <submittedName>
        <fullName evidence="1">Uncharacterized protein</fullName>
    </submittedName>
</protein>
<gene>
    <name evidence="1" type="ORF">BO78DRAFT_323477</name>
</gene>
<proteinExistence type="predicted"/>
<evidence type="ECO:0000313" key="1">
    <source>
        <dbReference type="EMBL" id="PYI03153.1"/>
    </source>
</evidence>
<sequence>MPSVLPDLHIGGFYLNSHRDFQLGIFLQISSKMLGRIERLLGISLVSSAYENEGVNPASPSKGDGGILDSTSASALLHAMLKQNDLGYFKEVDGGAASVKQTLDDMKEALKRIA</sequence>
<dbReference type="AlphaFoldDB" id="A0A319FAU1"/>
<organism evidence="1 2">
    <name type="scientific">Aspergillus sclerotiicarbonarius (strain CBS 121057 / IBT 28362)</name>
    <dbReference type="NCBI Taxonomy" id="1448318"/>
    <lineage>
        <taxon>Eukaryota</taxon>
        <taxon>Fungi</taxon>
        <taxon>Dikarya</taxon>
        <taxon>Ascomycota</taxon>
        <taxon>Pezizomycotina</taxon>
        <taxon>Eurotiomycetes</taxon>
        <taxon>Eurotiomycetidae</taxon>
        <taxon>Eurotiales</taxon>
        <taxon>Aspergillaceae</taxon>
        <taxon>Aspergillus</taxon>
        <taxon>Aspergillus subgen. Circumdati</taxon>
    </lineage>
</organism>
<evidence type="ECO:0000313" key="2">
    <source>
        <dbReference type="Proteomes" id="UP000248423"/>
    </source>
</evidence>
<dbReference type="Proteomes" id="UP000248423">
    <property type="component" value="Unassembled WGS sequence"/>
</dbReference>
<dbReference type="OrthoDB" id="4222821at2759"/>
<dbReference type="VEuPathDB" id="FungiDB:BO78DRAFT_323477"/>
<name>A0A319FAU1_ASPSB</name>
<reference evidence="1 2" key="1">
    <citation type="submission" date="2018-02" db="EMBL/GenBank/DDBJ databases">
        <title>The genomes of Aspergillus section Nigri reveals drivers in fungal speciation.</title>
        <authorList>
            <consortium name="DOE Joint Genome Institute"/>
            <person name="Vesth T.C."/>
            <person name="Nybo J."/>
            <person name="Theobald S."/>
            <person name="Brandl J."/>
            <person name="Frisvad J.C."/>
            <person name="Nielsen K.F."/>
            <person name="Lyhne E.K."/>
            <person name="Kogle M.E."/>
            <person name="Kuo A."/>
            <person name="Riley R."/>
            <person name="Clum A."/>
            <person name="Nolan M."/>
            <person name="Lipzen A."/>
            <person name="Salamov A."/>
            <person name="Henrissat B."/>
            <person name="Wiebenga A."/>
            <person name="De vries R.P."/>
            <person name="Grigoriev I.V."/>
            <person name="Mortensen U.H."/>
            <person name="Andersen M.R."/>
            <person name="Baker S.E."/>
        </authorList>
    </citation>
    <scope>NUCLEOTIDE SEQUENCE [LARGE SCALE GENOMIC DNA]</scope>
    <source>
        <strain evidence="1 2">CBS 121057</strain>
    </source>
</reference>
<dbReference type="EMBL" id="KZ826384">
    <property type="protein sequence ID" value="PYI03153.1"/>
    <property type="molecule type" value="Genomic_DNA"/>
</dbReference>